<dbReference type="Pfam" id="PF12951">
    <property type="entry name" value="PATR"/>
    <property type="match status" value="6"/>
</dbReference>
<proteinExistence type="predicted"/>
<organism evidence="3 4">
    <name type="scientific">Bradyrhizobium quebecense</name>
    <dbReference type="NCBI Taxonomy" id="2748629"/>
    <lineage>
        <taxon>Bacteria</taxon>
        <taxon>Pseudomonadati</taxon>
        <taxon>Pseudomonadota</taxon>
        <taxon>Alphaproteobacteria</taxon>
        <taxon>Hyphomicrobiales</taxon>
        <taxon>Nitrobacteraceae</taxon>
        <taxon>Bradyrhizobium</taxon>
    </lineage>
</organism>
<dbReference type="Proteomes" id="UP000692816">
    <property type="component" value="Unassembled WGS sequence"/>
</dbReference>
<dbReference type="NCBIfam" id="TIGR02601">
    <property type="entry name" value="autotrns_rpt"/>
    <property type="match status" value="6"/>
</dbReference>
<dbReference type="InterPro" id="IPR006315">
    <property type="entry name" value="OM_autotransptr_brl_dom"/>
</dbReference>
<evidence type="ECO:0000256" key="1">
    <source>
        <dbReference type="ARBA" id="ARBA00022729"/>
    </source>
</evidence>
<dbReference type="SUPFAM" id="SSF103515">
    <property type="entry name" value="Autotransporter"/>
    <property type="match status" value="1"/>
</dbReference>
<keyword evidence="1" id="KW-0732">Signal</keyword>
<dbReference type="Gene3D" id="2.160.20.20">
    <property type="match status" value="1"/>
</dbReference>
<evidence type="ECO:0000313" key="3">
    <source>
        <dbReference type="EMBL" id="MBO1430652.1"/>
    </source>
</evidence>
<evidence type="ECO:0000259" key="2">
    <source>
        <dbReference type="PROSITE" id="PS51208"/>
    </source>
</evidence>
<accession>A0ABS3MGV6</accession>
<dbReference type="PROSITE" id="PS51208">
    <property type="entry name" value="AUTOTRANSPORTER"/>
    <property type="match status" value="1"/>
</dbReference>
<dbReference type="PANTHER" id="PTHR35037:SF3">
    <property type="entry name" value="C-TERMINAL REGION OF AIDA-LIKE PROTEIN"/>
    <property type="match status" value="1"/>
</dbReference>
<dbReference type="Pfam" id="PF03797">
    <property type="entry name" value="Autotransporter"/>
    <property type="match status" value="1"/>
</dbReference>
<evidence type="ECO:0000313" key="4">
    <source>
        <dbReference type="Proteomes" id="UP000692816"/>
    </source>
</evidence>
<dbReference type="InterPro" id="IPR036709">
    <property type="entry name" value="Autotransporte_beta_dom_sf"/>
</dbReference>
<sequence>MPSWRAVLLASATWLVIDTSAGYAQTYITNYQVISSPNQFASPIYLQGGQLSAAASLASIAGAINVDDNQSGTLSAQNGGSVGINIDRLGRNAVLHLGSASEQGTIVINGFVSNAVSSPPSLYIDGGYVRAGSSQFGAAPSTFAGTTVAANAVLDFNVYAGSVRNLQGAGTIGSLSAPITVDGGNYAGSILGASLLEFYGTTIWSGTASGIRAYHVNSDATLTTSGGATMLATARLTVDGTYNLNTSETVGSLAGTGNVAVAAGQTLTSGNDDTTTTFSGVISGPGGLTKNGTGTLTLSGSNTYSGDTTINAGTLLMGTANAIANSRTLVVWGGTYDLNNFDQSVGGINGNSATTIALHSATLTVGGANQNSGFFGNITGFGGLIKTGTGYQDLYGINSYSGSTVINNGVLRLTTGGTLLNTPTIDVYNGGTFILGTANGLSTSVGITLHDAGSGLLQGVNQTIGSLAGSDGSFVQLSSASLLTTGTSNGNAVFAGRIDGDGALTKVGTGALTLSGHNTYSGATTVSGGSLYVNGSIAASSGVTVAAGALLGGSGTVSSTVVNGTLSAGNSPGTLTVAGNLALNAGATSIFELNTPGVVGGSNQGTGNDLVNVSNNLTLGGTLDARIAAAGFYRLFTYGGALSGDFAAKALSSTTSGFTIASAQLETAIPGQVNLSVLGTGQNLQFWDGADSTGNGTVDGGAGTWSAGGTNWTGKPGQAAINGTWGGSVGVFAGAAGGTVAVAGTRSFDTLQFSTNGYTLSGGTLAIAPASGNTGVFNVDSNISATIASTIADGSGTALGKAGGGTLVLTGSNSYSGGTILAGGTLSVSSDANLGLASGALTFTGGMLQVTGTSFTTTSRAVTLAAGGGGFDIADAANTFRLNQAVTGAGGLTKSGAGTLVLAGANTYQGGTTISGGVLQVAADNNLGAAGSGVTFNGGTLSTQGSFTAARGLAFTGAGSITTGGGTVVDFRGAISGSGPFTKSGDGQLTFSGDGSAFSGATTVSAGTLAVNGVLGGTLAVDAGARLQGNGTVGPVALAAGATIAPGNAIGTLNVAGNLAFAPGAIYEADVNAGGQSDRIVASGLATLSGARVSVLAGSGNYGLRTSYTILTAAGGLSGTFADVSSNLAFLTPSLAYDPHSVTLTLTRNSTDFAAVGATPNQRATGAAIDRLDTGSPVWSAVLQMDEATARRAFDQFSGEIHASSRAVLLQDSHVVRDAVMDRLRNAFATAGAPSLPMMAYAAADSRQSASTPNHDIVVWGQALGAWGHLAGDGNASRINRTTSGVLAGADARVGDGDWRVGFVGGYSQTGLDVARLGASGTSDNAHVGLYAGTEWNALALRAGVAGSWQELAASRTIVLPNFADRLTSSYGAWTTQVFGEFGYRLRVGRFDLEPFAGAAYVNVASDAFRETGGAAALTGYNPTMEATFTTLGAHAATGFDLAGVSATARATVGWRHAFGALTPITMVSFANSGPFTIAGAPLARDAAVLEAGLDARVSVDATINLSYSSQISGALIDQSFRTGLNLKF</sequence>
<dbReference type="NCBIfam" id="TIGR01414">
    <property type="entry name" value="autotrans_barl"/>
    <property type="match status" value="1"/>
</dbReference>
<reference evidence="3" key="1">
    <citation type="journal article" date="2021" name="Int. J. Syst. Evol. Microbiol.">
        <title>Bradyrhizobium septentrionale sp. nov. (sv. septentrionale) and Bradyrhizobium quebecense sp. nov. (sv. septentrionale) associated with legumes native to Canada possess rearranged symbiosis genes and numerous insertion sequences.</title>
        <authorList>
            <person name="Bromfield E.S.P."/>
            <person name="Cloutier S."/>
        </authorList>
    </citation>
    <scope>NUCLEOTIDE SEQUENCE</scope>
    <source>
        <strain evidence="3">12S5</strain>
    </source>
</reference>
<dbReference type="SMART" id="SM00869">
    <property type="entry name" value="Autotransporter"/>
    <property type="match status" value="1"/>
</dbReference>
<dbReference type="EMBL" id="JAGEPA010000001">
    <property type="protein sequence ID" value="MBO1430652.1"/>
    <property type="molecule type" value="Genomic_DNA"/>
</dbReference>
<dbReference type="PANTHER" id="PTHR35037">
    <property type="entry name" value="C-TERMINAL REGION OF AIDA-LIKE PROTEIN"/>
    <property type="match status" value="1"/>
</dbReference>
<dbReference type="InterPro" id="IPR013425">
    <property type="entry name" value="Autotrns_rpt"/>
</dbReference>
<dbReference type="InterPro" id="IPR051551">
    <property type="entry name" value="Autotransporter_adhesion"/>
</dbReference>
<dbReference type="Gene3D" id="2.40.128.130">
    <property type="entry name" value="Autotransporter beta-domain"/>
    <property type="match status" value="1"/>
</dbReference>
<keyword evidence="4" id="KW-1185">Reference proteome</keyword>
<gene>
    <name evidence="3" type="ORF">J4P68_14545</name>
</gene>
<dbReference type="RefSeq" id="WP_207833386.1">
    <property type="nucleotide sequence ID" value="NZ_CP088282.1"/>
</dbReference>
<dbReference type="InterPro" id="IPR005546">
    <property type="entry name" value="Autotransporte_beta"/>
</dbReference>
<comment type="caution">
    <text evidence="3">The sequence shown here is derived from an EMBL/GenBank/DDBJ whole genome shotgun (WGS) entry which is preliminary data.</text>
</comment>
<dbReference type="SUPFAM" id="SSF51126">
    <property type="entry name" value="Pectin lyase-like"/>
    <property type="match status" value="4"/>
</dbReference>
<name>A0ABS3MGV6_9BRAD</name>
<protein>
    <submittedName>
        <fullName evidence="3">Autotransporter domain-containing protein</fullName>
    </submittedName>
</protein>
<feature type="domain" description="Autotransporter" evidence="2">
    <location>
        <begin position="1252"/>
        <end position="1529"/>
    </location>
</feature>
<dbReference type="InterPro" id="IPR011050">
    <property type="entry name" value="Pectin_lyase_fold/virulence"/>
</dbReference>
<dbReference type="InterPro" id="IPR012332">
    <property type="entry name" value="Autotransporter_pectin_lyase_C"/>
</dbReference>